<dbReference type="GO" id="GO:0005886">
    <property type="term" value="C:plasma membrane"/>
    <property type="evidence" value="ECO:0007669"/>
    <property type="project" value="UniProtKB-SubCell"/>
</dbReference>
<keyword evidence="12" id="KW-1185">Reference proteome</keyword>
<evidence type="ECO:0000313" key="12">
    <source>
        <dbReference type="Proteomes" id="UP000277928"/>
    </source>
</evidence>
<feature type="transmembrane region" description="Helical" evidence="9">
    <location>
        <begin position="679"/>
        <end position="698"/>
    </location>
</feature>
<dbReference type="OrthoDB" id="6510177at2759"/>
<evidence type="ECO:0000256" key="6">
    <source>
        <dbReference type="ARBA" id="ARBA00023136"/>
    </source>
</evidence>
<evidence type="ECO:0000259" key="10">
    <source>
        <dbReference type="PROSITE" id="PS50156"/>
    </source>
</evidence>
<dbReference type="PANTHER" id="PTHR10796:SF97">
    <property type="entry name" value="SSD DOMAIN-CONTAINING PROTEIN"/>
    <property type="match status" value="1"/>
</dbReference>
<feature type="domain" description="SSD" evidence="10">
    <location>
        <begin position="295"/>
        <end position="425"/>
    </location>
</feature>
<dbReference type="AlphaFoldDB" id="A0A3P6TSH6"/>
<feature type="transmembrane region" description="Helical" evidence="9">
    <location>
        <begin position="731"/>
        <end position="753"/>
    </location>
</feature>
<dbReference type="FunFam" id="1.20.1640.10:FF:000013">
    <property type="entry name" value="PaTched Related family"/>
    <property type="match status" value="1"/>
</dbReference>
<keyword evidence="6 9" id="KW-0472">Membrane</keyword>
<feature type="compositionally biased region" description="Basic and acidic residues" evidence="8">
    <location>
        <begin position="866"/>
        <end position="884"/>
    </location>
</feature>
<dbReference type="Pfam" id="PF02460">
    <property type="entry name" value="Patched"/>
    <property type="match status" value="1"/>
</dbReference>
<sequence length="904" mass="103329">MRQVAHEHVTFFRHLLTQLGDRVFWWESAPFNSSKNPEGKSQRLALVKISLTPQSNNLEGYSPIEARSRIEYNKYLNFFSGHGLAISTLLYVTAKDGNSMLRESHLNHTVENAYMIQKWNVQNGDPPNRYLRLNYPISTLFGREITIQPYFFGVELYNASEMKERINGEVESVRQFFGNDTNAELLMTWNETYPAITNMKSVKMIALQLRALQKPEWKRDEIKQWEMSVVHFFKNYQSEHLTIYVVSTTYIEEEMVRAGISLLPYLTSGFIIMCACSVITVMVRAAYMHQNNIFKVFLAVMACTTPLLACSTALAILFLCGMRFSSILCVIPFLVLSIGIDSSYLMIHEWQRVTKEIRDGEKKGGTVLSEVGPAILISAITNILADAVGCFTSSPEIRLLCIGNLFAMFMAYLYQMSFYSALLSVVGKFEIAAERNEHNTTNIAIEKNQVTIRRCSERRNSRFHDKSKLYISKYMRIYVNIIAYPAIATLIIIIYIMYLIITVWLDKLRNEYEVPMFTMVSVFVDTPGDLSQQSSLHLMNSLVHDFENLSGSWGPHADYDYDFDLLDDLNTTTNSVEKAPINYNEDDLANFLMWPEYDFWSGFVQLQNVTADGKKKRLKRFFFTAAYHDDNLREWTTRGKLLKQWRAIVDMPKYESFHAFIFHQDAIFLDLIDNMPTDTWQSIAGTLICMAAVCFLFLRNTLTVIIATTSVLSVSIGILGILSWWDVELDPIAMAAMIISAGFSVDIPAHVAYHYCKASEKLTPQARLGNCLTSVGFPAVQAALSTILCVYSLWFAGIYMSQVFVKTVVTSVILCNLHGLVILPALLSIIHQIRAQFLKNKVYSTSAERDVNKRWKQTRKRMAKEAEIQERNENQPNLKVDRPPIPDFNAVPQNNSKLDSQTFT</sequence>
<feature type="transmembrane region" description="Helical" evidence="9">
    <location>
        <begin position="705"/>
        <end position="725"/>
    </location>
</feature>
<feature type="region of interest" description="Disordered" evidence="8">
    <location>
        <begin position="866"/>
        <end position="904"/>
    </location>
</feature>
<organism evidence="11 12">
    <name type="scientific">Litomosoides sigmodontis</name>
    <name type="common">Filarial nematode worm</name>
    <dbReference type="NCBI Taxonomy" id="42156"/>
    <lineage>
        <taxon>Eukaryota</taxon>
        <taxon>Metazoa</taxon>
        <taxon>Ecdysozoa</taxon>
        <taxon>Nematoda</taxon>
        <taxon>Chromadorea</taxon>
        <taxon>Rhabditida</taxon>
        <taxon>Spirurina</taxon>
        <taxon>Spiruromorpha</taxon>
        <taxon>Filarioidea</taxon>
        <taxon>Onchocercidae</taxon>
        <taxon>Litomosoides</taxon>
    </lineage>
</organism>
<evidence type="ECO:0000256" key="8">
    <source>
        <dbReference type="SAM" id="MobiDB-lite"/>
    </source>
</evidence>
<dbReference type="SUPFAM" id="SSF82866">
    <property type="entry name" value="Multidrug efflux transporter AcrB transmembrane domain"/>
    <property type="match status" value="2"/>
</dbReference>
<dbReference type="InterPro" id="IPR051697">
    <property type="entry name" value="Patched_domain-protein"/>
</dbReference>
<comment type="subcellular location">
    <subcellularLocation>
        <location evidence="1">Cell membrane</location>
        <topology evidence="1">Multi-pass membrane protein</topology>
    </subcellularLocation>
</comment>
<dbReference type="Gene3D" id="1.20.1640.10">
    <property type="entry name" value="Multidrug efflux transporter AcrB transmembrane domain"/>
    <property type="match status" value="2"/>
</dbReference>
<evidence type="ECO:0000256" key="5">
    <source>
        <dbReference type="ARBA" id="ARBA00022989"/>
    </source>
</evidence>
<dbReference type="Proteomes" id="UP000277928">
    <property type="component" value="Unassembled WGS sequence"/>
</dbReference>
<feature type="transmembrane region" description="Helical" evidence="9">
    <location>
        <begin position="477"/>
        <end position="505"/>
    </location>
</feature>
<dbReference type="GO" id="GO:0018996">
    <property type="term" value="P:molting cycle, collagen and cuticulin-based cuticle"/>
    <property type="evidence" value="ECO:0007669"/>
    <property type="project" value="TreeGrafter"/>
</dbReference>
<keyword evidence="7" id="KW-0325">Glycoprotein</keyword>
<evidence type="ECO:0000256" key="9">
    <source>
        <dbReference type="SAM" id="Phobius"/>
    </source>
</evidence>
<feature type="transmembrane region" description="Helical" evidence="9">
    <location>
        <begin position="296"/>
        <end position="318"/>
    </location>
</feature>
<dbReference type="PROSITE" id="PS50156">
    <property type="entry name" value="SSD"/>
    <property type="match status" value="1"/>
</dbReference>
<evidence type="ECO:0000256" key="2">
    <source>
        <dbReference type="ARBA" id="ARBA00005585"/>
    </source>
</evidence>
<feature type="transmembrane region" description="Helical" evidence="9">
    <location>
        <begin position="262"/>
        <end position="284"/>
    </location>
</feature>
<evidence type="ECO:0000256" key="3">
    <source>
        <dbReference type="ARBA" id="ARBA00022475"/>
    </source>
</evidence>
<feature type="transmembrane region" description="Helical" evidence="9">
    <location>
        <begin position="774"/>
        <end position="796"/>
    </location>
</feature>
<reference evidence="11 12" key="1">
    <citation type="submission" date="2018-08" db="EMBL/GenBank/DDBJ databases">
        <authorList>
            <person name="Laetsch R D."/>
            <person name="Stevens L."/>
            <person name="Kumar S."/>
            <person name="Blaxter L. M."/>
        </authorList>
    </citation>
    <scope>NUCLEOTIDE SEQUENCE [LARGE SCALE GENOMIC DNA]</scope>
</reference>
<protein>
    <recommendedName>
        <fullName evidence="10">SSD domain-containing protein</fullName>
    </recommendedName>
</protein>
<proteinExistence type="inferred from homology"/>
<feature type="compositionally biased region" description="Polar residues" evidence="8">
    <location>
        <begin position="891"/>
        <end position="904"/>
    </location>
</feature>
<evidence type="ECO:0000256" key="4">
    <source>
        <dbReference type="ARBA" id="ARBA00022692"/>
    </source>
</evidence>
<evidence type="ECO:0000313" key="11">
    <source>
        <dbReference type="EMBL" id="VDK82020.1"/>
    </source>
</evidence>
<accession>A0A3P6TSH6</accession>
<dbReference type="PANTHER" id="PTHR10796">
    <property type="entry name" value="PATCHED-RELATED"/>
    <property type="match status" value="1"/>
</dbReference>
<dbReference type="InterPro" id="IPR000731">
    <property type="entry name" value="SSD"/>
</dbReference>
<keyword evidence="4 9" id="KW-0812">Transmembrane</keyword>
<dbReference type="GO" id="GO:0006897">
    <property type="term" value="P:endocytosis"/>
    <property type="evidence" value="ECO:0007669"/>
    <property type="project" value="TreeGrafter"/>
</dbReference>
<dbReference type="GO" id="GO:0030659">
    <property type="term" value="C:cytoplasmic vesicle membrane"/>
    <property type="evidence" value="ECO:0007669"/>
    <property type="project" value="TreeGrafter"/>
</dbReference>
<dbReference type="InterPro" id="IPR003392">
    <property type="entry name" value="PTHD_SSD"/>
</dbReference>
<evidence type="ECO:0000256" key="1">
    <source>
        <dbReference type="ARBA" id="ARBA00004651"/>
    </source>
</evidence>
<dbReference type="OMA" id="AFIYQMT"/>
<dbReference type="EMBL" id="UYRX01000425">
    <property type="protein sequence ID" value="VDK82020.1"/>
    <property type="molecule type" value="Genomic_DNA"/>
</dbReference>
<keyword evidence="3" id="KW-1003">Cell membrane</keyword>
<name>A0A3P6TSH6_LITSI</name>
<feature type="transmembrane region" description="Helical" evidence="9">
    <location>
        <begin position="367"/>
        <end position="385"/>
    </location>
</feature>
<feature type="transmembrane region" description="Helical" evidence="9">
    <location>
        <begin position="324"/>
        <end position="347"/>
    </location>
</feature>
<comment type="similarity">
    <text evidence="2">Belongs to the patched family.</text>
</comment>
<feature type="transmembrane region" description="Helical" evidence="9">
    <location>
        <begin position="808"/>
        <end position="830"/>
    </location>
</feature>
<keyword evidence="5 9" id="KW-1133">Transmembrane helix</keyword>
<gene>
    <name evidence="11" type="ORF">NLS_LOCUS5555</name>
</gene>
<evidence type="ECO:0000256" key="7">
    <source>
        <dbReference type="ARBA" id="ARBA00023180"/>
    </source>
</evidence>